<feature type="region of interest" description="Disordered" evidence="1">
    <location>
        <begin position="78"/>
        <end position="127"/>
    </location>
</feature>
<evidence type="ECO:0000256" key="1">
    <source>
        <dbReference type="SAM" id="MobiDB-lite"/>
    </source>
</evidence>
<evidence type="ECO:0000313" key="3">
    <source>
        <dbReference type="Proteomes" id="UP000815325"/>
    </source>
</evidence>
<gene>
    <name evidence="2" type="ORF">DUNSADRAFT_17880</name>
</gene>
<sequence>MLQVLLPCAAALVVALFSLALILFWSQQEEVLGTNEVGATVTIAGPSTSATGTSQAPGRGGRRGLLASLGLGILETLSGTPWNGEGGASEGGTSEQDCSVLSSTKVGSVQARTRGAAVGRGKEELGP</sequence>
<evidence type="ECO:0000313" key="2">
    <source>
        <dbReference type="EMBL" id="KAF5828260.1"/>
    </source>
</evidence>
<organism evidence="2 3">
    <name type="scientific">Dunaliella salina</name>
    <name type="common">Green alga</name>
    <name type="synonym">Protococcus salinus</name>
    <dbReference type="NCBI Taxonomy" id="3046"/>
    <lineage>
        <taxon>Eukaryota</taxon>
        <taxon>Viridiplantae</taxon>
        <taxon>Chlorophyta</taxon>
        <taxon>core chlorophytes</taxon>
        <taxon>Chlorophyceae</taxon>
        <taxon>CS clade</taxon>
        <taxon>Chlamydomonadales</taxon>
        <taxon>Dunaliellaceae</taxon>
        <taxon>Dunaliella</taxon>
    </lineage>
</organism>
<dbReference type="EMBL" id="MU070332">
    <property type="protein sequence ID" value="KAF5828260.1"/>
    <property type="molecule type" value="Genomic_DNA"/>
</dbReference>
<proteinExistence type="predicted"/>
<name>A0ABZ3KGG2_DUNSA</name>
<comment type="caution">
    <text evidence="2">The sequence shown here is derived from an EMBL/GenBank/DDBJ whole genome shotgun (WGS) entry which is preliminary data.</text>
</comment>
<evidence type="ECO:0008006" key="4">
    <source>
        <dbReference type="Google" id="ProtNLM"/>
    </source>
</evidence>
<feature type="compositionally biased region" description="Polar residues" evidence="1">
    <location>
        <begin position="96"/>
        <end position="111"/>
    </location>
</feature>
<keyword evidence="3" id="KW-1185">Reference proteome</keyword>
<reference evidence="2" key="1">
    <citation type="submission" date="2017-08" db="EMBL/GenBank/DDBJ databases">
        <authorList>
            <person name="Polle J.E."/>
            <person name="Barry K."/>
            <person name="Cushman J."/>
            <person name="Schmutz J."/>
            <person name="Tran D."/>
            <person name="Hathwaick L.T."/>
            <person name="Yim W.C."/>
            <person name="Jenkins J."/>
            <person name="Mckie-Krisberg Z.M."/>
            <person name="Prochnik S."/>
            <person name="Lindquist E."/>
            <person name="Dockter R.B."/>
            <person name="Adam C."/>
            <person name="Molina H."/>
            <person name="Bunkerborg J."/>
            <person name="Jin E."/>
            <person name="Buchheim M."/>
            <person name="Magnuson J."/>
        </authorList>
    </citation>
    <scope>NUCLEOTIDE SEQUENCE</scope>
    <source>
        <strain evidence="2">CCAP 19/18</strain>
    </source>
</reference>
<accession>A0ABZ3KGG2</accession>
<protein>
    <recommendedName>
        <fullName evidence="4">Encoded protein</fullName>
    </recommendedName>
</protein>
<dbReference type="Proteomes" id="UP000815325">
    <property type="component" value="Unassembled WGS sequence"/>
</dbReference>